<dbReference type="AlphaFoldDB" id="A0AAW1CNZ3"/>
<name>A0AAW1CNZ3_9HEMI</name>
<feature type="compositionally biased region" description="Low complexity" evidence="1">
    <location>
        <begin position="130"/>
        <end position="145"/>
    </location>
</feature>
<proteinExistence type="predicted"/>
<gene>
    <name evidence="2" type="ORF">O3M35_001520</name>
</gene>
<feature type="compositionally biased region" description="Low complexity" evidence="1">
    <location>
        <begin position="293"/>
        <end position="307"/>
    </location>
</feature>
<feature type="region of interest" description="Disordered" evidence="1">
    <location>
        <begin position="1"/>
        <end position="73"/>
    </location>
</feature>
<dbReference type="Proteomes" id="UP001461498">
    <property type="component" value="Unassembled WGS sequence"/>
</dbReference>
<reference evidence="2 3" key="1">
    <citation type="submission" date="2022-12" db="EMBL/GenBank/DDBJ databases">
        <title>Chromosome-level genome assembly of true bugs.</title>
        <authorList>
            <person name="Ma L."/>
            <person name="Li H."/>
        </authorList>
    </citation>
    <scope>NUCLEOTIDE SEQUENCE [LARGE SCALE GENOMIC DNA]</scope>
    <source>
        <strain evidence="2">Lab_2022b</strain>
    </source>
</reference>
<dbReference type="EMBL" id="JAPXFL010000010">
    <property type="protein sequence ID" value="KAK9500221.1"/>
    <property type="molecule type" value="Genomic_DNA"/>
</dbReference>
<feature type="compositionally biased region" description="Basic and acidic residues" evidence="1">
    <location>
        <begin position="1"/>
        <end position="14"/>
    </location>
</feature>
<organism evidence="2 3">
    <name type="scientific">Rhynocoris fuscipes</name>
    <dbReference type="NCBI Taxonomy" id="488301"/>
    <lineage>
        <taxon>Eukaryota</taxon>
        <taxon>Metazoa</taxon>
        <taxon>Ecdysozoa</taxon>
        <taxon>Arthropoda</taxon>
        <taxon>Hexapoda</taxon>
        <taxon>Insecta</taxon>
        <taxon>Pterygota</taxon>
        <taxon>Neoptera</taxon>
        <taxon>Paraneoptera</taxon>
        <taxon>Hemiptera</taxon>
        <taxon>Heteroptera</taxon>
        <taxon>Panheteroptera</taxon>
        <taxon>Cimicomorpha</taxon>
        <taxon>Reduviidae</taxon>
        <taxon>Harpactorinae</taxon>
        <taxon>Harpactorini</taxon>
        <taxon>Rhynocoris</taxon>
    </lineage>
</organism>
<evidence type="ECO:0000256" key="1">
    <source>
        <dbReference type="SAM" id="MobiDB-lite"/>
    </source>
</evidence>
<evidence type="ECO:0000313" key="2">
    <source>
        <dbReference type="EMBL" id="KAK9500221.1"/>
    </source>
</evidence>
<evidence type="ECO:0000313" key="3">
    <source>
        <dbReference type="Proteomes" id="UP001461498"/>
    </source>
</evidence>
<sequence>MIQEIRRVQQEEKQNSLTMAESERASKQSPKSKKQKGSNLLSPPDQQRRMSRLPSRLELARRFSKDVFRSKSSGNLDARRFSSDLNFTASRFMEAHSSQAIGRRLSRDTNPSPPDINSRRASHLLTPELSIASSGSPATTTSSSSSHHHPPLQHAATIQSHHPPLSKRFSYVDAASPSFREKISRFAEEKSRSSDEAVLEERKRNAPTLLEQITTMQDQFPVKPKIVSYVPKQRRDRRSASDTSLSEEQQQQQGGSATLERLSRQELISLSHIPENELKKRVIQALKEKVAAQQQQQTSQNQNQQQQ</sequence>
<feature type="region of interest" description="Disordered" evidence="1">
    <location>
        <begin position="287"/>
        <end position="307"/>
    </location>
</feature>
<feature type="region of interest" description="Disordered" evidence="1">
    <location>
        <begin position="231"/>
        <end position="263"/>
    </location>
</feature>
<protein>
    <submittedName>
        <fullName evidence="2">Uncharacterized protein</fullName>
    </submittedName>
</protein>
<accession>A0AAW1CNZ3</accession>
<keyword evidence="3" id="KW-1185">Reference proteome</keyword>
<feature type="compositionally biased region" description="Low complexity" evidence="1">
    <location>
        <begin position="246"/>
        <end position="256"/>
    </location>
</feature>
<comment type="caution">
    <text evidence="2">The sequence shown here is derived from an EMBL/GenBank/DDBJ whole genome shotgun (WGS) entry which is preliminary data.</text>
</comment>
<feature type="region of interest" description="Disordered" evidence="1">
    <location>
        <begin position="98"/>
        <end position="162"/>
    </location>
</feature>
<feature type="compositionally biased region" description="Basic and acidic residues" evidence="1">
    <location>
        <begin position="58"/>
        <end position="69"/>
    </location>
</feature>